<evidence type="ECO:0000313" key="6">
    <source>
        <dbReference type="EnsemblMetazoa" id="CapteP190273"/>
    </source>
</evidence>
<evidence type="ECO:0000313" key="5">
    <source>
        <dbReference type="EMBL" id="ELU13695.1"/>
    </source>
</evidence>
<dbReference type="Pfam" id="PF07699">
    <property type="entry name" value="Ephrin_rec_like"/>
    <property type="match status" value="1"/>
</dbReference>
<keyword evidence="3" id="KW-0732">Signal</keyword>
<dbReference type="GO" id="GO:0001669">
    <property type="term" value="C:acrosomal vesicle"/>
    <property type="evidence" value="ECO:0007669"/>
    <property type="project" value="TreeGrafter"/>
</dbReference>
<accession>R7VDG1</accession>
<dbReference type="CDD" id="cd00096">
    <property type="entry name" value="Ig"/>
    <property type="match status" value="1"/>
</dbReference>
<dbReference type="Pfam" id="PF07679">
    <property type="entry name" value="I-set"/>
    <property type="match status" value="1"/>
</dbReference>
<keyword evidence="1" id="KW-0175">Coiled coil</keyword>
<evidence type="ECO:0000256" key="3">
    <source>
        <dbReference type="SAM" id="SignalP"/>
    </source>
</evidence>
<dbReference type="PANTHER" id="PTHR15443:SF4">
    <property type="entry name" value="ZONA PELLUCIDA-BINDING PROTEIN 2"/>
    <property type="match status" value="1"/>
</dbReference>
<dbReference type="InterPro" id="IPR010857">
    <property type="entry name" value="Sp38-bd"/>
</dbReference>
<reference evidence="6" key="3">
    <citation type="submission" date="2015-06" db="UniProtKB">
        <authorList>
            <consortium name="EnsemblMetazoa"/>
        </authorList>
    </citation>
    <scope>IDENTIFICATION</scope>
</reference>
<dbReference type="Proteomes" id="UP000014760">
    <property type="component" value="Unassembled WGS sequence"/>
</dbReference>
<dbReference type="PROSITE" id="PS50835">
    <property type="entry name" value="IG_LIKE"/>
    <property type="match status" value="1"/>
</dbReference>
<dbReference type="SUPFAM" id="SSF57184">
    <property type="entry name" value="Growth factor receptor domain"/>
    <property type="match status" value="1"/>
</dbReference>
<evidence type="ECO:0000256" key="1">
    <source>
        <dbReference type="SAM" id="Coils"/>
    </source>
</evidence>
<dbReference type="Gene3D" id="2.60.40.10">
    <property type="entry name" value="Immunoglobulins"/>
    <property type="match status" value="1"/>
</dbReference>
<feature type="domain" description="Ig-like" evidence="4">
    <location>
        <begin position="177"/>
        <end position="263"/>
    </location>
</feature>
<dbReference type="HOGENOM" id="CLU_483351_0_0_1"/>
<keyword evidence="2" id="KW-0472">Membrane</keyword>
<reference evidence="7" key="1">
    <citation type="submission" date="2012-12" db="EMBL/GenBank/DDBJ databases">
        <authorList>
            <person name="Hellsten U."/>
            <person name="Grimwood J."/>
            <person name="Chapman J.A."/>
            <person name="Shapiro H."/>
            <person name="Aerts A."/>
            <person name="Otillar R.P."/>
            <person name="Terry A.Y."/>
            <person name="Boore J.L."/>
            <person name="Simakov O."/>
            <person name="Marletaz F."/>
            <person name="Cho S.-J."/>
            <person name="Edsinger-Gonzales E."/>
            <person name="Havlak P."/>
            <person name="Kuo D.-H."/>
            <person name="Larsson T."/>
            <person name="Lv J."/>
            <person name="Arendt D."/>
            <person name="Savage R."/>
            <person name="Osoegawa K."/>
            <person name="de Jong P."/>
            <person name="Lindberg D.R."/>
            <person name="Seaver E.C."/>
            <person name="Weisblat D.A."/>
            <person name="Putnam N.H."/>
            <person name="Grigoriev I.V."/>
            <person name="Rokhsar D.S."/>
        </authorList>
    </citation>
    <scope>NUCLEOTIDE SEQUENCE</scope>
    <source>
        <strain evidence="7">I ESC-2004</strain>
    </source>
</reference>
<dbReference type="InterPro" id="IPR036179">
    <property type="entry name" value="Ig-like_dom_sf"/>
</dbReference>
<keyword evidence="2" id="KW-1133">Transmembrane helix</keyword>
<evidence type="ECO:0000313" key="7">
    <source>
        <dbReference type="Proteomes" id="UP000014760"/>
    </source>
</evidence>
<dbReference type="EMBL" id="KB295062">
    <property type="protein sequence ID" value="ELU13695.1"/>
    <property type="molecule type" value="Genomic_DNA"/>
</dbReference>
<evidence type="ECO:0000259" key="4">
    <source>
        <dbReference type="PROSITE" id="PS50835"/>
    </source>
</evidence>
<dbReference type="InterPro" id="IPR013098">
    <property type="entry name" value="Ig_I-set"/>
</dbReference>
<dbReference type="Gene3D" id="2.10.50.10">
    <property type="entry name" value="Tumor Necrosis Factor Receptor, subunit A, domain 2"/>
    <property type="match status" value="1"/>
</dbReference>
<feature type="coiled-coil region" evidence="1">
    <location>
        <begin position="67"/>
        <end position="94"/>
    </location>
</feature>
<dbReference type="SMART" id="SM01411">
    <property type="entry name" value="Ephrin_rec_like"/>
    <property type="match status" value="1"/>
</dbReference>
<keyword evidence="7" id="KW-1185">Reference proteome</keyword>
<dbReference type="SMART" id="SM00409">
    <property type="entry name" value="IG"/>
    <property type="match status" value="1"/>
</dbReference>
<dbReference type="InterPro" id="IPR009030">
    <property type="entry name" value="Growth_fac_rcpt_cys_sf"/>
</dbReference>
<dbReference type="InterPro" id="IPR011641">
    <property type="entry name" value="Tyr-kin_ephrin_A/B_rcpt-like"/>
</dbReference>
<reference evidence="5 7" key="2">
    <citation type="journal article" date="2013" name="Nature">
        <title>Insights into bilaterian evolution from three spiralian genomes.</title>
        <authorList>
            <person name="Simakov O."/>
            <person name="Marletaz F."/>
            <person name="Cho S.J."/>
            <person name="Edsinger-Gonzales E."/>
            <person name="Havlak P."/>
            <person name="Hellsten U."/>
            <person name="Kuo D.H."/>
            <person name="Larsson T."/>
            <person name="Lv J."/>
            <person name="Arendt D."/>
            <person name="Savage R."/>
            <person name="Osoegawa K."/>
            <person name="de Jong P."/>
            <person name="Grimwood J."/>
            <person name="Chapman J.A."/>
            <person name="Shapiro H."/>
            <person name="Aerts A."/>
            <person name="Otillar R.P."/>
            <person name="Terry A.Y."/>
            <person name="Boore J.L."/>
            <person name="Grigoriev I.V."/>
            <person name="Lindberg D.R."/>
            <person name="Seaver E.C."/>
            <person name="Weisblat D.A."/>
            <person name="Putnam N.H."/>
            <person name="Rokhsar D.S."/>
        </authorList>
    </citation>
    <scope>NUCLEOTIDE SEQUENCE</scope>
    <source>
        <strain evidence="5 7">I ESC-2004</strain>
    </source>
</reference>
<dbReference type="InterPro" id="IPR013783">
    <property type="entry name" value="Ig-like_fold"/>
</dbReference>
<dbReference type="EnsemblMetazoa" id="CapteT190273">
    <property type="protein sequence ID" value="CapteP190273"/>
    <property type="gene ID" value="CapteG190273"/>
</dbReference>
<dbReference type="GO" id="GO:0007339">
    <property type="term" value="P:binding of sperm to zona pellucida"/>
    <property type="evidence" value="ECO:0007669"/>
    <property type="project" value="InterPro"/>
</dbReference>
<feature type="signal peptide" evidence="3">
    <location>
        <begin position="1"/>
        <end position="21"/>
    </location>
</feature>
<name>R7VDG1_CAPTE</name>
<protein>
    <recommendedName>
        <fullName evidence="4">Ig-like domain-containing protein</fullName>
    </recommendedName>
</protein>
<dbReference type="EMBL" id="AMQN01000741">
    <property type="status" value="NOT_ANNOTATED_CDS"/>
    <property type="molecule type" value="Genomic_DNA"/>
</dbReference>
<proteinExistence type="predicted"/>
<gene>
    <name evidence="5" type="ORF">CAPTEDRAFT_190273</name>
</gene>
<feature type="chain" id="PRO_5008789004" description="Ig-like domain-containing protein" evidence="3">
    <location>
        <begin position="22"/>
        <end position="564"/>
    </location>
</feature>
<organism evidence="5">
    <name type="scientific">Capitella teleta</name>
    <name type="common">Polychaete worm</name>
    <dbReference type="NCBI Taxonomy" id="283909"/>
    <lineage>
        <taxon>Eukaryota</taxon>
        <taxon>Metazoa</taxon>
        <taxon>Spiralia</taxon>
        <taxon>Lophotrochozoa</taxon>
        <taxon>Annelida</taxon>
        <taxon>Polychaeta</taxon>
        <taxon>Sedentaria</taxon>
        <taxon>Scolecida</taxon>
        <taxon>Capitellidae</taxon>
        <taxon>Capitella</taxon>
    </lineage>
</organism>
<dbReference type="GO" id="GO:0002199">
    <property type="term" value="C:zona pellucida receptor complex"/>
    <property type="evidence" value="ECO:0007669"/>
    <property type="project" value="TreeGrafter"/>
</dbReference>
<dbReference type="AlphaFoldDB" id="R7VDG1"/>
<keyword evidence="2" id="KW-0812">Transmembrane</keyword>
<sequence length="564" mass="64983">MNRRTTMYVVLSLIAFIECQLQSLQSEMDTRHKSRVRRSENIDKLLPAGSVNKMSKTDLKVYNRVKQMEQDGEEDEAEKNLDDHEKEVLEDIEKPYERVARKASGVAPSDTTDSVELDRISLLGVHCPFIDMEETKRQLLKKKKFEVTEEDRREPEEFLYGAMDIDDESSAKEELHPHHKSIVKAVFARLNHKVQMRCAANSENIDMPSEHFTWRFRDDYVEIDDRVFVKSTGALVIKRVRPEDSGKYSCQVKGQGYSSKQIPHHLLVYQLPKFSAEVPFVYHMSACDVDQVAKKQHFLEDFMCQVYHEQNWTCPFSINSTCHERFVRLFDDHKDETKELLVDVKLGLPDTFKKPKCNVVCVKRAITMELDTNFEMARQLHNHEKEASTEAELEYGMSYYEFAFSEKVIMKCPPGYRTFKDTICLPCHPGTYSPDDKHNKCLFCKKGSYQANHAADSCDPCVGMQYTKYVGSTGEESCIGTSLNVFAFLNLHPSLLALIGVTSSVFLFFGCTGAFCLFKRKVRSKQYSSDDEDEDYDAYPEVQDQIGWPYAVDWSDGSSQIMIK</sequence>
<dbReference type="GO" id="GO:0001675">
    <property type="term" value="P:acrosome assembly"/>
    <property type="evidence" value="ECO:0007669"/>
    <property type="project" value="TreeGrafter"/>
</dbReference>
<dbReference type="InterPro" id="IPR003599">
    <property type="entry name" value="Ig_sub"/>
</dbReference>
<evidence type="ECO:0000256" key="2">
    <source>
        <dbReference type="SAM" id="Phobius"/>
    </source>
</evidence>
<dbReference type="InterPro" id="IPR007110">
    <property type="entry name" value="Ig-like_dom"/>
</dbReference>
<feature type="transmembrane region" description="Helical" evidence="2">
    <location>
        <begin position="495"/>
        <end position="518"/>
    </location>
</feature>
<dbReference type="GO" id="GO:0005576">
    <property type="term" value="C:extracellular region"/>
    <property type="evidence" value="ECO:0007669"/>
    <property type="project" value="InterPro"/>
</dbReference>
<dbReference type="SUPFAM" id="SSF48726">
    <property type="entry name" value="Immunoglobulin"/>
    <property type="match status" value="1"/>
</dbReference>
<dbReference type="PANTHER" id="PTHR15443">
    <property type="entry name" value="ZONA PELLUCIDA BINDING PROTEIN SP38"/>
    <property type="match status" value="1"/>
</dbReference>